<protein>
    <recommendedName>
        <fullName evidence="3">DUF4435 domain-containing protein</fullName>
    </recommendedName>
</protein>
<dbReference type="Proteomes" id="UP001219309">
    <property type="component" value="Chromosome"/>
</dbReference>
<evidence type="ECO:0000313" key="2">
    <source>
        <dbReference type="Proteomes" id="UP001219309"/>
    </source>
</evidence>
<keyword evidence="2" id="KW-1185">Reference proteome</keyword>
<name>A0ABY8E022_9ENTR</name>
<dbReference type="EMBL" id="CP110533">
    <property type="protein sequence ID" value="WFC81238.1"/>
    <property type="molecule type" value="Genomic_DNA"/>
</dbReference>
<organism evidence="1 2">
    <name type="scientific">Enterobacter quasiroggenkampii</name>
    <dbReference type="NCBI Taxonomy" id="2497436"/>
    <lineage>
        <taxon>Bacteria</taxon>
        <taxon>Pseudomonadati</taxon>
        <taxon>Pseudomonadota</taxon>
        <taxon>Gammaproteobacteria</taxon>
        <taxon>Enterobacterales</taxon>
        <taxon>Enterobacteriaceae</taxon>
        <taxon>Enterobacter</taxon>
    </lineage>
</organism>
<gene>
    <name evidence="1" type="ORF">OM418_14465</name>
</gene>
<evidence type="ECO:0008006" key="3">
    <source>
        <dbReference type="Google" id="ProtNLM"/>
    </source>
</evidence>
<accession>A0ABY8E022</accession>
<reference evidence="1 2" key="1">
    <citation type="submission" date="2022-10" db="EMBL/GenBank/DDBJ databases">
        <title>Dissemination of Carbapenem-producing Enterobacteriaceae in the natural water sources, Central Thailand.</title>
        <authorList>
            <person name="Songsaeng W."/>
            <person name="Prapasarakul N."/>
            <person name="Am-In N."/>
            <person name="Wongsurawat T."/>
            <person name="Sirichokchatchawan W."/>
        </authorList>
    </citation>
    <scope>NUCLEOTIDE SEQUENCE [LARGE SCALE GENOMIC DNA]</scope>
    <source>
        <strain evidence="1 2">WS12-3</strain>
    </source>
</reference>
<dbReference type="RefSeq" id="WP_277717847.1">
    <property type="nucleotide sequence ID" value="NZ_CP110533.1"/>
</dbReference>
<evidence type="ECO:0000313" key="1">
    <source>
        <dbReference type="EMBL" id="WFC81238.1"/>
    </source>
</evidence>
<sequence>MNKSSLISPKVRNALDQARFFFTRKGTKTIFIEGSKDFKMLYPLINETYRLEVLDGKPNIMFVENKYSQDKFALANKYVMFMADVDYDVVIQNKMSDYVHYNVLCNNAGFIYNDLEIFLINTIALKKVLVNYGVEFSDSDVEMLKNALEKTSRFFGKYRAADEFLKKKLGGNSILNGFSIEDYVIVTDKLVEPDSSGFLSQLPLWANRKEYIEDLLEEANQFNNKCVKEWALSNGHDVTQILALFISEALSANRRNKISIKSNDIEMLLRVACEKNDYEKSPMGHALRRFGAI</sequence>
<proteinExistence type="predicted"/>